<organism evidence="1 2">
    <name type="scientific">Flavobacterium limnosediminis JC2902</name>
    <dbReference type="NCBI Taxonomy" id="1341181"/>
    <lineage>
        <taxon>Bacteria</taxon>
        <taxon>Pseudomonadati</taxon>
        <taxon>Bacteroidota</taxon>
        <taxon>Flavobacteriia</taxon>
        <taxon>Flavobacteriales</taxon>
        <taxon>Flavobacteriaceae</taxon>
        <taxon>Flavobacterium</taxon>
    </lineage>
</organism>
<dbReference type="PATRIC" id="fig|1341181.4.peg.1484"/>
<protein>
    <submittedName>
        <fullName evidence="1">Uncharacterized protein</fullName>
    </submittedName>
</protein>
<name>V6SWV9_9FLAO</name>
<dbReference type="Proteomes" id="UP000018004">
    <property type="component" value="Unassembled WGS sequence"/>
</dbReference>
<dbReference type="EMBL" id="AVGG01000005">
    <property type="protein sequence ID" value="ESU28910.1"/>
    <property type="molecule type" value="Genomic_DNA"/>
</dbReference>
<accession>V6SWV9</accession>
<proteinExistence type="predicted"/>
<evidence type="ECO:0000313" key="2">
    <source>
        <dbReference type="Proteomes" id="UP000018004"/>
    </source>
</evidence>
<gene>
    <name evidence="1" type="ORF">FLJC2902T_15080</name>
</gene>
<dbReference type="AlphaFoldDB" id="V6SWV9"/>
<comment type="caution">
    <text evidence="1">The sequence shown here is derived from an EMBL/GenBank/DDBJ whole genome shotgun (WGS) entry which is preliminary data.</text>
</comment>
<evidence type="ECO:0000313" key="1">
    <source>
        <dbReference type="EMBL" id="ESU28910.1"/>
    </source>
</evidence>
<reference evidence="1 2" key="1">
    <citation type="submission" date="2013-08" db="EMBL/GenBank/DDBJ databases">
        <title>Flavobacterium limnosediminis JC2902 genome sequencing.</title>
        <authorList>
            <person name="Lee K."/>
            <person name="Yi H."/>
            <person name="Park S."/>
            <person name="Chun J."/>
        </authorList>
    </citation>
    <scope>NUCLEOTIDE SEQUENCE [LARGE SCALE GENOMIC DNA]</scope>
    <source>
        <strain evidence="1 2">JC2902</strain>
    </source>
</reference>
<keyword evidence="2" id="KW-1185">Reference proteome</keyword>
<sequence length="47" mass="5331">MVLFLGKIKVKSMQSCGISGFLLKTISFNNEGFLFYIGFILKKIKVK</sequence>